<protein>
    <submittedName>
        <fullName evidence="2">DUF397 domain-containing protein</fullName>
    </submittedName>
</protein>
<dbReference type="InterPro" id="IPR007278">
    <property type="entry name" value="DUF397"/>
</dbReference>
<name>A0ABQ7FDI6_9ACTN</name>
<gene>
    <name evidence="2" type="ORF">GCU69_21235</name>
</gene>
<evidence type="ECO:0000313" key="2">
    <source>
        <dbReference type="EMBL" id="KAF4407116.1"/>
    </source>
</evidence>
<feature type="domain" description="DUF397" evidence="1">
    <location>
        <begin position="26"/>
        <end position="76"/>
    </location>
</feature>
<keyword evidence="3" id="KW-1185">Reference proteome</keyword>
<evidence type="ECO:0000313" key="3">
    <source>
        <dbReference type="Proteomes" id="UP000621266"/>
    </source>
</evidence>
<sequence length="83" mass="8681">MSADLAWFKSSYSGDAGGECLEVAVEWRKSSYSGDAGGDCVEVAACPGTVHVRDSKDTTGPTLAFAPAQWSAFVGYAVEAEVR</sequence>
<accession>A0ABQ7FDI6</accession>
<reference evidence="2 3" key="1">
    <citation type="submission" date="2019-10" db="EMBL/GenBank/DDBJ databases">
        <title>Streptomyces tenebrisbrunneis sp.nov., an endogenous actinomycete isolated from of Lycium ruthenicum.</title>
        <authorList>
            <person name="Ma L."/>
        </authorList>
    </citation>
    <scope>NUCLEOTIDE SEQUENCE [LARGE SCALE GENOMIC DNA]</scope>
    <source>
        <strain evidence="2 3">TRM 66187</strain>
    </source>
</reference>
<dbReference type="Pfam" id="PF04149">
    <property type="entry name" value="DUF397"/>
    <property type="match status" value="2"/>
</dbReference>
<organism evidence="2 3">
    <name type="scientific">Streptomyces lycii</name>
    <dbReference type="NCBI Taxonomy" id="2654337"/>
    <lineage>
        <taxon>Bacteria</taxon>
        <taxon>Bacillati</taxon>
        <taxon>Actinomycetota</taxon>
        <taxon>Actinomycetes</taxon>
        <taxon>Kitasatosporales</taxon>
        <taxon>Streptomycetaceae</taxon>
        <taxon>Streptomyces</taxon>
    </lineage>
</organism>
<evidence type="ECO:0000259" key="1">
    <source>
        <dbReference type="Pfam" id="PF04149"/>
    </source>
</evidence>
<dbReference type="Proteomes" id="UP000621266">
    <property type="component" value="Unassembled WGS sequence"/>
</dbReference>
<dbReference type="RefSeq" id="WP_156206881.1">
    <property type="nucleotide sequence ID" value="NZ_WHPN01000331.1"/>
</dbReference>
<proteinExistence type="predicted"/>
<feature type="domain" description="DUF397" evidence="1">
    <location>
        <begin position="5"/>
        <end position="24"/>
    </location>
</feature>
<comment type="caution">
    <text evidence="2">The sequence shown here is derived from an EMBL/GenBank/DDBJ whole genome shotgun (WGS) entry which is preliminary data.</text>
</comment>
<dbReference type="EMBL" id="WHPN01000331">
    <property type="protein sequence ID" value="KAF4407116.1"/>
    <property type="molecule type" value="Genomic_DNA"/>
</dbReference>